<evidence type="ECO:0000313" key="2">
    <source>
        <dbReference type="Proteomes" id="UP000265411"/>
    </source>
</evidence>
<proteinExistence type="predicted"/>
<name>A0A395R7C8_9PSED</name>
<dbReference type="AlphaFoldDB" id="A0A395R7C8"/>
<comment type="caution">
    <text evidence="1">The sequence shown here is derived from an EMBL/GenBank/DDBJ whole genome shotgun (WGS) entry which is preliminary data.</text>
</comment>
<keyword evidence="2" id="KW-1185">Reference proteome</keyword>
<gene>
    <name evidence="1" type="ORF">ASB58_01030</name>
</gene>
<accession>A0A395R7C8</accession>
<dbReference type="EMBL" id="LMAZ01000001">
    <property type="protein sequence ID" value="RGP56001.1"/>
    <property type="molecule type" value="Genomic_DNA"/>
</dbReference>
<dbReference type="OrthoDB" id="983041at2"/>
<protein>
    <submittedName>
        <fullName evidence="1">Uncharacterized protein</fullName>
    </submittedName>
</protein>
<sequence>MSNSDQVRQLQTQIDELTEGRDRDAKLIRVLSNGQAYFLHTLTAPGLADVIRERIEQIGMHGYSAEHDADHACDELAAFAAVYAMPEACRDWDARSSGYGSNLLEAMTPEDWTPKFGSRRSDLVKAAAFLLAEIDRLDAMEKEHDSTY</sequence>
<evidence type="ECO:0000313" key="1">
    <source>
        <dbReference type="EMBL" id="RGP56001.1"/>
    </source>
</evidence>
<dbReference type="Proteomes" id="UP000265411">
    <property type="component" value="Unassembled WGS sequence"/>
</dbReference>
<reference evidence="1 2" key="1">
    <citation type="journal article" date="2018" name="Syst. Appl. Microbiol.">
        <title>Pseudomonas gallaeciensis sp. nov., isolated from crude-oil-contaminated intertidal sand samples after the Prestige oil spill.</title>
        <authorList>
            <person name="Mulet M."/>
            <person name="Sanchez D."/>
            <person name="Rodriguez A.C."/>
            <person name="Nogales B."/>
            <person name="Bosch R."/>
            <person name="Busquets A."/>
            <person name="Gomila M."/>
            <person name="Lalucat J."/>
            <person name="Garcia-Valdes E."/>
        </authorList>
    </citation>
    <scope>NUCLEOTIDE SEQUENCE [LARGE SCALE GENOMIC DNA]</scope>
    <source>
        <strain evidence="1 2">V113</strain>
    </source>
</reference>
<organism evidence="1 2">
    <name type="scientific">Pseudomonas abyssi</name>
    <dbReference type="NCBI Taxonomy" id="170540"/>
    <lineage>
        <taxon>Bacteria</taxon>
        <taxon>Pseudomonadati</taxon>
        <taxon>Pseudomonadota</taxon>
        <taxon>Gammaproteobacteria</taxon>
        <taxon>Pseudomonadales</taxon>
        <taxon>Pseudomonadaceae</taxon>
        <taxon>Pseudomonas</taxon>
    </lineage>
</organism>
<dbReference type="RefSeq" id="WP_118129048.1">
    <property type="nucleotide sequence ID" value="NZ_LMAZ01000001.1"/>
</dbReference>